<comment type="caution">
    <text evidence="2">The sequence shown here is derived from an EMBL/GenBank/DDBJ whole genome shotgun (WGS) entry which is preliminary data.</text>
</comment>
<sequence>MLKGLAGAYPAPQQGFVGISLFLLELPKGESRSLKGLQRLTITCAKKTAKKCAPKGDPSQNEGQAAAPVPPRIINTSQLSLRQQKRFIEEKKKLEQAPQKQKALPARKWRKPKVEADERAAEEELKRQAARAVKAEQERRRKVRRALVDMLLRTVVDKHPPVLLVDGYNVLLKRALLEAEQYMEAQTLADARERLVNDTRDYALVTGCRAVVVFDAFNNPESLATSREMVAGVEVVYPKGSDADMYIMAEAKLARAEGAPRVVVVSNDREISAALDYSNAMGWMQAEMYLQEMKRVGREADRVQREAEEDQMVELLRQGGTIAQGALKDRATLNSLTALRRKLENGRGGRKQLFRLERCILKDIGIAARCVATSVWCWMWMLGEE</sequence>
<gene>
    <name evidence="2" type="ORF">WJX75_002659</name>
</gene>
<dbReference type="EMBL" id="JALJOT010000016">
    <property type="protein sequence ID" value="KAK9902051.1"/>
    <property type="molecule type" value="Genomic_DNA"/>
</dbReference>
<evidence type="ECO:0000313" key="3">
    <source>
        <dbReference type="Proteomes" id="UP001491310"/>
    </source>
</evidence>
<feature type="region of interest" description="Disordered" evidence="1">
    <location>
        <begin position="93"/>
        <end position="115"/>
    </location>
</feature>
<protein>
    <recommendedName>
        <fullName evidence="4">PIN domain-like protein</fullName>
    </recommendedName>
</protein>
<dbReference type="PANTHER" id="PTHR34547:SF1">
    <property type="entry name" value="YACP-LIKE NYN DOMAIN PROTEIN"/>
    <property type="match status" value="1"/>
</dbReference>
<dbReference type="PANTHER" id="PTHR34547">
    <property type="entry name" value="YACP-LIKE NYN DOMAIN PROTEIN"/>
    <property type="match status" value="1"/>
</dbReference>
<evidence type="ECO:0000313" key="2">
    <source>
        <dbReference type="EMBL" id="KAK9902051.1"/>
    </source>
</evidence>
<reference evidence="2 3" key="1">
    <citation type="journal article" date="2024" name="Nat. Commun.">
        <title>Phylogenomics reveals the evolutionary origins of lichenization in chlorophyte algae.</title>
        <authorList>
            <person name="Puginier C."/>
            <person name="Libourel C."/>
            <person name="Otte J."/>
            <person name="Skaloud P."/>
            <person name="Haon M."/>
            <person name="Grisel S."/>
            <person name="Petersen M."/>
            <person name="Berrin J.G."/>
            <person name="Delaux P.M."/>
            <person name="Dal Grande F."/>
            <person name="Keller J."/>
        </authorList>
    </citation>
    <scope>NUCLEOTIDE SEQUENCE [LARGE SCALE GENOMIC DNA]</scope>
    <source>
        <strain evidence="2 3">SAG 216-7</strain>
    </source>
</reference>
<evidence type="ECO:0000256" key="1">
    <source>
        <dbReference type="SAM" id="MobiDB-lite"/>
    </source>
</evidence>
<dbReference type="Pfam" id="PF05991">
    <property type="entry name" value="NYN_YacP"/>
    <property type="match status" value="1"/>
</dbReference>
<proteinExistence type="predicted"/>
<feature type="region of interest" description="Disordered" evidence="1">
    <location>
        <begin position="51"/>
        <end position="72"/>
    </location>
</feature>
<dbReference type="Proteomes" id="UP001491310">
    <property type="component" value="Unassembled WGS sequence"/>
</dbReference>
<name>A0ABR2YBZ9_9CHLO</name>
<evidence type="ECO:0008006" key="4">
    <source>
        <dbReference type="Google" id="ProtNLM"/>
    </source>
</evidence>
<accession>A0ABR2YBZ9</accession>
<keyword evidence="3" id="KW-1185">Reference proteome</keyword>
<organism evidence="2 3">
    <name type="scientific">Coccomyxa subellipsoidea</name>
    <dbReference type="NCBI Taxonomy" id="248742"/>
    <lineage>
        <taxon>Eukaryota</taxon>
        <taxon>Viridiplantae</taxon>
        <taxon>Chlorophyta</taxon>
        <taxon>core chlorophytes</taxon>
        <taxon>Trebouxiophyceae</taxon>
        <taxon>Trebouxiophyceae incertae sedis</taxon>
        <taxon>Coccomyxaceae</taxon>
        <taxon>Coccomyxa</taxon>
    </lineage>
</organism>
<dbReference type="InterPro" id="IPR010298">
    <property type="entry name" value="YacP-like"/>
</dbReference>